<dbReference type="SUPFAM" id="SSF81321">
    <property type="entry name" value="Family A G protein-coupled receptor-like"/>
    <property type="match status" value="1"/>
</dbReference>
<evidence type="ECO:0000256" key="7">
    <source>
        <dbReference type="ARBA" id="ARBA00023224"/>
    </source>
</evidence>
<feature type="transmembrane region" description="Helical" evidence="10">
    <location>
        <begin position="129"/>
        <end position="150"/>
    </location>
</feature>
<feature type="transmembrane region" description="Helical" evidence="10">
    <location>
        <begin position="170"/>
        <end position="193"/>
    </location>
</feature>
<evidence type="ECO:0000256" key="1">
    <source>
        <dbReference type="ARBA" id="ARBA00004141"/>
    </source>
</evidence>
<feature type="region of interest" description="Disordered" evidence="9">
    <location>
        <begin position="283"/>
        <end position="305"/>
    </location>
</feature>
<reference evidence="12" key="1">
    <citation type="submission" date="2021-01" db="EMBL/GenBank/DDBJ databases">
        <authorList>
            <person name="Li R."/>
            <person name="Bekaert M."/>
        </authorList>
    </citation>
    <scope>NUCLEOTIDE SEQUENCE</scope>
    <source>
        <strain evidence="12">Farmed</strain>
    </source>
</reference>
<evidence type="ECO:0000256" key="9">
    <source>
        <dbReference type="SAM" id="MobiDB-lite"/>
    </source>
</evidence>
<dbReference type="PROSITE" id="PS50262">
    <property type="entry name" value="G_PROTEIN_RECEP_F1_2"/>
    <property type="match status" value="1"/>
</dbReference>
<dbReference type="AlphaFoldDB" id="A0A812EGH7"/>
<evidence type="ECO:0000256" key="5">
    <source>
        <dbReference type="ARBA" id="ARBA00023136"/>
    </source>
</evidence>
<protein>
    <submittedName>
        <fullName evidence="12">CCKAR</fullName>
    </submittedName>
</protein>
<evidence type="ECO:0000256" key="3">
    <source>
        <dbReference type="ARBA" id="ARBA00022989"/>
    </source>
</evidence>
<dbReference type="EMBL" id="CAHIKZ030005157">
    <property type="protein sequence ID" value="CAE1320154.1"/>
    <property type="molecule type" value="Genomic_DNA"/>
</dbReference>
<evidence type="ECO:0000256" key="2">
    <source>
        <dbReference type="ARBA" id="ARBA00022692"/>
    </source>
</evidence>
<dbReference type="GO" id="GO:0004930">
    <property type="term" value="F:G protein-coupled receptor activity"/>
    <property type="evidence" value="ECO:0007669"/>
    <property type="project" value="UniProtKB-KW"/>
</dbReference>
<feature type="transmembrane region" description="Helical" evidence="10">
    <location>
        <begin position="53"/>
        <end position="79"/>
    </location>
</feature>
<evidence type="ECO:0000256" key="6">
    <source>
        <dbReference type="ARBA" id="ARBA00023170"/>
    </source>
</evidence>
<keyword evidence="5 10" id="KW-0472">Membrane</keyword>
<dbReference type="PRINTS" id="PR00237">
    <property type="entry name" value="GPCRRHODOPSN"/>
</dbReference>
<keyword evidence="2 8" id="KW-0812">Transmembrane</keyword>
<evidence type="ECO:0000256" key="8">
    <source>
        <dbReference type="RuleBase" id="RU000688"/>
    </source>
</evidence>
<evidence type="ECO:0000259" key="11">
    <source>
        <dbReference type="PROSITE" id="PS50262"/>
    </source>
</evidence>
<dbReference type="GO" id="GO:0016020">
    <property type="term" value="C:membrane"/>
    <property type="evidence" value="ECO:0007669"/>
    <property type="project" value="UniProtKB-SubCell"/>
</dbReference>
<feature type="transmembrane region" description="Helical" evidence="10">
    <location>
        <begin position="221"/>
        <end position="247"/>
    </location>
</feature>
<comment type="caution">
    <text evidence="12">The sequence shown here is derived from an EMBL/GenBank/DDBJ whole genome shotgun (WGS) entry which is preliminary data.</text>
</comment>
<dbReference type="Proteomes" id="UP000597762">
    <property type="component" value="Unassembled WGS sequence"/>
</dbReference>
<keyword evidence="4 8" id="KW-0297">G-protein coupled receptor</keyword>
<comment type="similarity">
    <text evidence="8">Belongs to the G-protein coupled receptor 1 family.</text>
</comment>
<keyword evidence="6 8" id="KW-0675">Receptor</keyword>
<organism evidence="12 13">
    <name type="scientific">Acanthosepion pharaonis</name>
    <name type="common">Pharaoh cuttlefish</name>
    <name type="synonym">Sepia pharaonis</name>
    <dbReference type="NCBI Taxonomy" id="158019"/>
    <lineage>
        <taxon>Eukaryota</taxon>
        <taxon>Metazoa</taxon>
        <taxon>Spiralia</taxon>
        <taxon>Lophotrochozoa</taxon>
        <taxon>Mollusca</taxon>
        <taxon>Cephalopoda</taxon>
        <taxon>Coleoidea</taxon>
        <taxon>Decapodiformes</taxon>
        <taxon>Sepiida</taxon>
        <taxon>Sepiina</taxon>
        <taxon>Sepiidae</taxon>
        <taxon>Acanthosepion</taxon>
    </lineage>
</organism>
<gene>
    <name evidence="12" type="ORF">SPHA_70430</name>
</gene>
<keyword evidence="13" id="KW-1185">Reference proteome</keyword>
<dbReference type="InterPro" id="IPR017452">
    <property type="entry name" value="GPCR_Rhodpsn_7TM"/>
</dbReference>
<dbReference type="OrthoDB" id="5969463at2759"/>
<keyword evidence="7 8" id="KW-0807">Transducer</keyword>
<proteinExistence type="inferred from homology"/>
<keyword evidence="3 10" id="KW-1133">Transmembrane helix</keyword>
<feature type="transmembrane region" description="Helical" evidence="10">
    <location>
        <begin position="91"/>
        <end position="109"/>
    </location>
</feature>
<dbReference type="InterPro" id="IPR000276">
    <property type="entry name" value="GPCR_Rhodpsn"/>
</dbReference>
<evidence type="ECO:0000313" key="12">
    <source>
        <dbReference type="EMBL" id="CAE1320154.1"/>
    </source>
</evidence>
<dbReference type="CDD" id="cd00637">
    <property type="entry name" value="7tm_classA_rhodopsin-like"/>
    <property type="match status" value="1"/>
</dbReference>
<feature type="transmembrane region" description="Helical" evidence="10">
    <location>
        <begin position="329"/>
        <end position="350"/>
    </location>
</feature>
<comment type="subcellular location">
    <subcellularLocation>
        <location evidence="1">Membrane</location>
        <topology evidence="1">Multi-pass membrane protein</topology>
    </subcellularLocation>
</comment>
<evidence type="ECO:0000313" key="13">
    <source>
        <dbReference type="Proteomes" id="UP000597762"/>
    </source>
</evidence>
<evidence type="ECO:0000256" key="4">
    <source>
        <dbReference type="ARBA" id="ARBA00023040"/>
    </source>
</evidence>
<feature type="domain" description="G-protein coupled receptors family 1 profile" evidence="11">
    <location>
        <begin position="71"/>
        <end position="388"/>
    </location>
</feature>
<dbReference type="Pfam" id="PF00001">
    <property type="entry name" value="7tm_1"/>
    <property type="match status" value="1"/>
</dbReference>
<dbReference type="PANTHER" id="PTHR24238:SF47">
    <property type="entry name" value="ECDYSTEROIDS_DOPAMINE RECEPTOR-RELATED"/>
    <property type="match status" value="1"/>
</dbReference>
<sequence length="425" mass="48971">MGLSPNFAAVFKQKFSFGIFPKRFKLEDFILNRFAKMTSNLTLIDLNNAEVHLYWPVILFVALLMVVGTPGNLLVIIIYHRRFKRVSNSHYFIEALAFFDLFACVLGMPTEIYDLCNPLNFRNEFVCKFFRFSETFTVIGSSMILGEVAIDRFWKVCKPHKKVTIFHIKIMCGIAAFIGLFFSLPTVFIYGTYKVQLTDTVVGEDCSIEGEYRRTSWPRNYFIFLCSIFVILCILLTVLYILLYLSVRDRRRRNASRQFSSEQEQEKMAGQEMEFKANSLKRSQKESQSPCPKSPKSPKNQKSPSFPMMRARVASLSGRMRMKVSRTTVILFIVTIVFVISYFPSLVVMICKTVMYKKVAKSGIHLKVIIKIFSKFYLINNACNPIIYSFLNPYFRNECIRLFSEIGCSKCCKVEPSGDSLSGSN</sequence>
<accession>A0A812EGH7</accession>
<dbReference type="PROSITE" id="PS00237">
    <property type="entry name" value="G_PROTEIN_RECEP_F1_1"/>
    <property type="match status" value="1"/>
</dbReference>
<dbReference type="PANTHER" id="PTHR24238">
    <property type="entry name" value="G-PROTEIN COUPLED RECEPTOR"/>
    <property type="match status" value="1"/>
</dbReference>
<dbReference type="Gene3D" id="1.20.1070.10">
    <property type="entry name" value="Rhodopsin 7-helix transmembrane proteins"/>
    <property type="match status" value="1"/>
</dbReference>
<name>A0A812EGH7_ACAPH</name>
<evidence type="ECO:0000256" key="10">
    <source>
        <dbReference type="SAM" id="Phobius"/>
    </source>
</evidence>